<feature type="compositionally biased region" description="Polar residues" evidence="1">
    <location>
        <begin position="88"/>
        <end position="97"/>
    </location>
</feature>
<feature type="region of interest" description="Disordered" evidence="1">
    <location>
        <begin position="88"/>
        <end position="129"/>
    </location>
</feature>
<feature type="compositionally biased region" description="Basic and acidic residues" evidence="1">
    <location>
        <begin position="102"/>
        <end position="111"/>
    </location>
</feature>
<evidence type="ECO:0000313" key="3">
    <source>
        <dbReference type="Proteomes" id="UP000299102"/>
    </source>
</evidence>
<evidence type="ECO:0000256" key="1">
    <source>
        <dbReference type="SAM" id="MobiDB-lite"/>
    </source>
</evidence>
<sequence length="242" mass="27141">MNHRLASAPNGRATELLSFSSSATRFELRTARSSCRGFLRGALKEHLATAGTIATASMDKKRFKAFLTEHGHLDLLRYFEVYCSSPASSDQPNSVSDSDVEAESKPSKEPTKWSAATRPSENSNLEWSDDSDEYSDFTLVQRWKTFSVRPEAASFLTQATDGVSYLNFDELDEDIPAFRSFPVRNREKLDKFAVPASTKNSNKKKSDGADVTTFPISAPRGPKRPLVFLQNKDWWTELRKNA</sequence>
<dbReference type="Proteomes" id="UP000299102">
    <property type="component" value="Unassembled WGS sequence"/>
</dbReference>
<comment type="caution">
    <text evidence="2">The sequence shown here is derived from an EMBL/GenBank/DDBJ whole genome shotgun (WGS) entry which is preliminary data.</text>
</comment>
<gene>
    <name evidence="2" type="ORF">EVAR_26059_1</name>
</gene>
<feature type="region of interest" description="Disordered" evidence="1">
    <location>
        <begin position="192"/>
        <end position="217"/>
    </location>
</feature>
<dbReference type="EMBL" id="BGZK01000390">
    <property type="protein sequence ID" value="GBP40978.1"/>
    <property type="molecule type" value="Genomic_DNA"/>
</dbReference>
<keyword evidence="3" id="KW-1185">Reference proteome</keyword>
<dbReference type="AlphaFoldDB" id="A0A4C1VPD5"/>
<protein>
    <submittedName>
        <fullName evidence="2">Uncharacterized protein</fullName>
    </submittedName>
</protein>
<accession>A0A4C1VPD5</accession>
<feature type="compositionally biased region" description="Polar residues" evidence="1">
    <location>
        <begin position="117"/>
        <end position="126"/>
    </location>
</feature>
<proteinExistence type="predicted"/>
<organism evidence="2 3">
    <name type="scientific">Eumeta variegata</name>
    <name type="common">Bagworm moth</name>
    <name type="synonym">Eumeta japonica</name>
    <dbReference type="NCBI Taxonomy" id="151549"/>
    <lineage>
        <taxon>Eukaryota</taxon>
        <taxon>Metazoa</taxon>
        <taxon>Ecdysozoa</taxon>
        <taxon>Arthropoda</taxon>
        <taxon>Hexapoda</taxon>
        <taxon>Insecta</taxon>
        <taxon>Pterygota</taxon>
        <taxon>Neoptera</taxon>
        <taxon>Endopterygota</taxon>
        <taxon>Lepidoptera</taxon>
        <taxon>Glossata</taxon>
        <taxon>Ditrysia</taxon>
        <taxon>Tineoidea</taxon>
        <taxon>Psychidae</taxon>
        <taxon>Oiketicinae</taxon>
        <taxon>Eumeta</taxon>
    </lineage>
</organism>
<name>A0A4C1VPD5_EUMVA</name>
<evidence type="ECO:0000313" key="2">
    <source>
        <dbReference type="EMBL" id="GBP40978.1"/>
    </source>
</evidence>
<reference evidence="2 3" key="1">
    <citation type="journal article" date="2019" name="Commun. Biol.">
        <title>The bagworm genome reveals a unique fibroin gene that provides high tensile strength.</title>
        <authorList>
            <person name="Kono N."/>
            <person name="Nakamura H."/>
            <person name="Ohtoshi R."/>
            <person name="Tomita M."/>
            <person name="Numata K."/>
            <person name="Arakawa K."/>
        </authorList>
    </citation>
    <scope>NUCLEOTIDE SEQUENCE [LARGE SCALE GENOMIC DNA]</scope>
</reference>